<dbReference type="AlphaFoldDB" id="A0AAW1P5U1"/>
<dbReference type="PANTHER" id="PTHR31407:SF6">
    <property type="entry name" value="OXYGEN-EVOLVING ENHANCER PROTEIN 2-1, CHLOROPLASTIC"/>
    <property type="match status" value="1"/>
</dbReference>
<evidence type="ECO:0000259" key="9">
    <source>
        <dbReference type="Pfam" id="PF01789"/>
    </source>
</evidence>
<dbReference type="GO" id="GO:0009534">
    <property type="term" value="C:chloroplast thylakoid"/>
    <property type="evidence" value="ECO:0007669"/>
    <property type="project" value="UniProtKB-SubCell"/>
</dbReference>
<proteinExistence type="inferred from homology"/>
<evidence type="ECO:0000256" key="6">
    <source>
        <dbReference type="ARBA" id="ARBA00023276"/>
    </source>
</evidence>
<evidence type="ECO:0000256" key="7">
    <source>
        <dbReference type="ARBA" id="ARBA00035638"/>
    </source>
</evidence>
<dbReference type="InterPro" id="IPR002683">
    <property type="entry name" value="PsbP_C"/>
</dbReference>
<comment type="subcellular location">
    <subcellularLocation>
        <location evidence="8">Plastid</location>
        <location evidence="8">Chloroplast thylakoid</location>
    </subcellularLocation>
</comment>
<dbReference type="SUPFAM" id="SSF55724">
    <property type="entry name" value="Mog1p/PsbP-like"/>
    <property type="match status" value="1"/>
</dbReference>
<dbReference type="Pfam" id="PF01789">
    <property type="entry name" value="PsbP"/>
    <property type="match status" value="1"/>
</dbReference>
<keyword evidence="1" id="KW-0150">Chloroplast</keyword>
<evidence type="ECO:0000313" key="11">
    <source>
        <dbReference type="Proteomes" id="UP001465755"/>
    </source>
</evidence>
<dbReference type="Proteomes" id="UP001465755">
    <property type="component" value="Unassembled WGS sequence"/>
</dbReference>
<reference evidence="10 11" key="1">
    <citation type="journal article" date="2024" name="Nat. Commun.">
        <title>Phylogenomics reveals the evolutionary origins of lichenization in chlorophyte algae.</title>
        <authorList>
            <person name="Puginier C."/>
            <person name="Libourel C."/>
            <person name="Otte J."/>
            <person name="Skaloud P."/>
            <person name="Haon M."/>
            <person name="Grisel S."/>
            <person name="Petersen M."/>
            <person name="Berrin J.G."/>
            <person name="Delaux P.M."/>
            <person name="Dal Grande F."/>
            <person name="Keller J."/>
        </authorList>
    </citation>
    <scope>NUCLEOTIDE SEQUENCE [LARGE SCALE GENOMIC DNA]</scope>
    <source>
        <strain evidence="10 11">SAG 2036</strain>
    </source>
</reference>
<evidence type="ECO:0000256" key="8">
    <source>
        <dbReference type="ARBA" id="ARBA00046272"/>
    </source>
</evidence>
<keyword evidence="5" id="KW-0793">Thylakoid</keyword>
<dbReference type="GO" id="GO:0015979">
    <property type="term" value="P:photosynthesis"/>
    <property type="evidence" value="ECO:0007669"/>
    <property type="project" value="UniProtKB-KW"/>
</dbReference>
<evidence type="ECO:0000256" key="1">
    <source>
        <dbReference type="ARBA" id="ARBA00022528"/>
    </source>
</evidence>
<dbReference type="GO" id="GO:0009654">
    <property type="term" value="C:photosystem II oxygen evolving complex"/>
    <property type="evidence" value="ECO:0007669"/>
    <property type="project" value="InterPro"/>
</dbReference>
<comment type="caution">
    <text evidence="10">The sequence shown here is derived from an EMBL/GenBank/DDBJ whole genome shotgun (WGS) entry which is preliminary data.</text>
</comment>
<dbReference type="GO" id="GO:0005509">
    <property type="term" value="F:calcium ion binding"/>
    <property type="evidence" value="ECO:0007669"/>
    <property type="project" value="InterPro"/>
</dbReference>
<evidence type="ECO:0000313" key="10">
    <source>
        <dbReference type="EMBL" id="KAK9805383.1"/>
    </source>
</evidence>
<evidence type="ECO:0000256" key="2">
    <source>
        <dbReference type="ARBA" id="ARBA00022531"/>
    </source>
</evidence>
<dbReference type="GO" id="GO:0019898">
    <property type="term" value="C:extrinsic component of membrane"/>
    <property type="evidence" value="ECO:0007669"/>
    <property type="project" value="InterPro"/>
</dbReference>
<sequence length="256" mass="27525">MAANQLLSSNKRSLLGQTLQQRSGVRAAGVRCHAVTVRAQQEQELPRRAALGLVAGAAALLSGVSPSQAAFGEGANVFGKATNTTGFIPYAGEGYSLLLPSKWNPSRERDFKGVEMRYEDNGDAVNNVIVITRATDKKTVKDFGSAESFLNDLSYLFGQQVFTGQTRSEGGFKENKVSSASVLGLEEGTDKKGKPYYRYEMLVRTADGDEGGRHQLVTATVGSGNLYILKVQIGDKRWFKGAKNFAAGIVNSFTVA</sequence>
<protein>
    <recommendedName>
        <fullName evidence="9">PsbP C-terminal domain-containing protein</fullName>
    </recommendedName>
</protein>
<keyword evidence="3" id="KW-0934">Plastid</keyword>
<dbReference type="Gene3D" id="3.40.1000.10">
    <property type="entry name" value="Mog1/PsbP, alpha/beta/alpha sandwich"/>
    <property type="match status" value="1"/>
</dbReference>
<keyword evidence="4" id="KW-0809">Transit peptide</keyword>
<evidence type="ECO:0000256" key="4">
    <source>
        <dbReference type="ARBA" id="ARBA00022946"/>
    </source>
</evidence>
<organism evidence="10 11">
    <name type="scientific">Symbiochloris irregularis</name>
    <dbReference type="NCBI Taxonomy" id="706552"/>
    <lineage>
        <taxon>Eukaryota</taxon>
        <taxon>Viridiplantae</taxon>
        <taxon>Chlorophyta</taxon>
        <taxon>core chlorophytes</taxon>
        <taxon>Trebouxiophyceae</taxon>
        <taxon>Trebouxiales</taxon>
        <taxon>Trebouxiaceae</taxon>
        <taxon>Symbiochloris</taxon>
    </lineage>
</organism>
<feature type="domain" description="PsbP C-terminal" evidence="9">
    <location>
        <begin position="86"/>
        <end position="255"/>
    </location>
</feature>
<dbReference type="InterPro" id="IPR016123">
    <property type="entry name" value="Mog1/PsbP_a/b/a-sand"/>
</dbReference>
<comment type="similarity">
    <text evidence="7">Belongs to the PsbP family.</text>
</comment>
<accession>A0AAW1P5U1</accession>
<keyword evidence="2" id="KW-0602">Photosynthesis</keyword>
<evidence type="ECO:0000256" key="5">
    <source>
        <dbReference type="ARBA" id="ARBA00023078"/>
    </source>
</evidence>
<name>A0AAW1P5U1_9CHLO</name>
<keyword evidence="11" id="KW-1185">Reference proteome</keyword>
<evidence type="ECO:0000256" key="3">
    <source>
        <dbReference type="ARBA" id="ARBA00022640"/>
    </source>
</evidence>
<dbReference type="EMBL" id="JALJOQ010000044">
    <property type="protein sequence ID" value="KAK9805383.1"/>
    <property type="molecule type" value="Genomic_DNA"/>
</dbReference>
<gene>
    <name evidence="10" type="ORF">WJX73_009245</name>
</gene>
<keyword evidence="6" id="KW-0604">Photosystem II</keyword>
<dbReference type="PANTHER" id="PTHR31407">
    <property type="match status" value="1"/>
</dbReference>